<evidence type="ECO:0000256" key="1">
    <source>
        <dbReference type="SAM" id="MobiDB-lite"/>
    </source>
</evidence>
<feature type="compositionally biased region" description="Basic residues" evidence="1">
    <location>
        <begin position="71"/>
        <end position="81"/>
    </location>
</feature>
<feature type="compositionally biased region" description="Basic residues" evidence="1">
    <location>
        <begin position="97"/>
        <end position="111"/>
    </location>
</feature>
<sequence length="293" mass="34866">MADKNHEKRREKVTNEVSLDRNRERSRSTAEDEHRKKSKRKTEKRKSRKRSQSESDTDSSSSTSSSDSEQRKKRKKNHQKRSSSSGSLSSDSDDKHCKSKHTRTKKRHIKRSASSSSSDDEKHSKSKHKQKKKKLKKKSKLKKKAKHQGVVDQNKYGAYGILRESDIFVKQQEFYCWLQEVKNVNSETLPKFETRKMFENYMEDYNTATLPHKKYYDLEKWEAKRQKKNELKVLKKARETSFSIVDDEKRHELLHRRVDTNKYAGPSRQQLLEMQQELRRRQDEEYKKKAGLA</sequence>
<feature type="compositionally biased region" description="Basic and acidic residues" evidence="1">
    <location>
        <begin position="1"/>
        <end position="35"/>
    </location>
</feature>
<feature type="compositionally biased region" description="Basic residues" evidence="1">
    <location>
        <begin position="124"/>
        <end position="147"/>
    </location>
</feature>
<gene>
    <name evidence="2" type="ORF">PACLA_8A062365</name>
</gene>
<dbReference type="EMBL" id="CACRXK020000932">
    <property type="protein sequence ID" value="CAB3985863.1"/>
    <property type="molecule type" value="Genomic_DNA"/>
</dbReference>
<organism evidence="2 3">
    <name type="scientific">Paramuricea clavata</name>
    <name type="common">Red gorgonian</name>
    <name type="synonym">Violescent sea-whip</name>
    <dbReference type="NCBI Taxonomy" id="317549"/>
    <lineage>
        <taxon>Eukaryota</taxon>
        <taxon>Metazoa</taxon>
        <taxon>Cnidaria</taxon>
        <taxon>Anthozoa</taxon>
        <taxon>Octocorallia</taxon>
        <taxon>Malacalcyonacea</taxon>
        <taxon>Plexauridae</taxon>
        <taxon>Paramuricea</taxon>
    </lineage>
</organism>
<proteinExistence type="predicted"/>
<comment type="caution">
    <text evidence="2">The sequence shown here is derived from an EMBL/GenBank/DDBJ whole genome shotgun (WGS) entry which is preliminary data.</text>
</comment>
<feature type="compositionally biased region" description="Low complexity" evidence="1">
    <location>
        <begin position="58"/>
        <end position="67"/>
    </location>
</feature>
<feature type="region of interest" description="Disordered" evidence="1">
    <location>
        <begin position="1"/>
        <end position="149"/>
    </location>
</feature>
<dbReference type="Proteomes" id="UP001152795">
    <property type="component" value="Unassembled WGS sequence"/>
</dbReference>
<protein>
    <submittedName>
        <fullName evidence="2">Uncharacterized protein</fullName>
    </submittedName>
</protein>
<keyword evidence="3" id="KW-1185">Reference proteome</keyword>
<evidence type="ECO:0000313" key="2">
    <source>
        <dbReference type="EMBL" id="CAB3985863.1"/>
    </source>
</evidence>
<evidence type="ECO:0000313" key="3">
    <source>
        <dbReference type="Proteomes" id="UP001152795"/>
    </source>
</evidence>
<feature type="compositionally biased region" description="Basic residues" evidence="1">
    <location>
        <begin position="36"/>
        <end position="50"/>
    </location>
</feature>
<accession>A0A6S7G5L1</accession>
<name>A0A6S7G5L1_PARCT</name>
<dbReference type="OrthoDB" id="2538345at2759"/>
<dbReference type="AlphaFoldDB" id="A0A6S7G5L1"/>
<reference evidence="2" key="1">
    <citation type="submission" date="2020-04" db="EMBL/GenBank/DDBJ databases">
        <authorList>
            <person name="Alioto T."/>
            <person name="Alioto T."/>
            <person name="Gomez Garrido J."/>
        </authorList>
    </citation>
    <scope>NUCLEOTIDE SEQUENCE</scope>
    <source>
        <strain evidence="2">A484AB</strain>
    </source>
</reference>
<dbReference type="PANTHER" id="PTHR34689:SF1">
    <property type="entry name" value="NUCLEIC ACID-BINDING PROTEIN"/>
    <property type="match status" value="1"/>
</dbReference>
<dbReference type="PANTHER" id="PTHR34689">
    <property type="entry name" value="NUCLEIC ACID-BINDING PROTEIN"/>
    <property type="match status" value="1"/>
</dbReference>